<evidence type="ECO:0000313" key="7">
    <source>
        <dbReference type="Proteomes" id="UP000074108"/>
    </source>
</evidence>
<name>A0A147KBQ2_9BACI</name>
<comment type="caution">
    <text evidence="6">The sequence shown here is derived from an EMBL/GenBank/DDBJ whole genome shotgun (WGS) entry which is preliminary data.</text>
</comment>
<accession>A0A147KBQ2</accession>
<dbReference type="NCBIfam" id="TIGR00254">
    <property type="entry name" value="GGDEF"/>
    <property type="match status" value="1"/>
</dbReference>
<dbReference type="Pfam" id="PF00563">
    <property type="entry name" value="EAL"/>
    <property type="match status" value="1"/>
</dbReference>
<keyword evidence="7" id="KW-1185">Reference proteome</keyword>
<dbReference type="Gene3D" id="3.30.450.20">
    <property type="entry name" value="PAS domain"/>
    <property type="match status" value="1"/>
</dbReference>
<reference evidence="6 7" key="1">
    <citation type="journal article" date="2016" name="Front. Microbiol.">
        <title>Microevolution Analysis of Bacillus coahuilensis Unveils Differences in Phosphorus Acquisition Strategies and Their Regulation.</title>
        <authorList>
            <person name="Gomez-Lunar Z."/>
            <person name="Hernandez-Gonzalez I."/>
            <person name="Rodriguez-Torres M.D."/>
            <person name="Souza V."/>
            <person name="Olmedo-Alvarez G."/>
        </authorList>
    </citation>
    <scope>NUCLEOTIDE SEQUENCE [LARGE SCALE GENOMIC DNA]</scope>
    <source>
        <strain evidence="7">p1.1.43</strain>
    </source>
</reference>
<dbReference type="Gene3D" id="3.20.20.450">
    <property type="entry name" value="EAL domain"/>
    <property type="match status" value="1"/>
</dbReference>
<sequence>MKVGSKRVFIVAMASIGIISFLLKIILHQLFLIESDWTNFFALLLSFSVIGLFIYFHILTGNRSIWTFSVQTIGLVTIIESIYWIWFRYPVIFHADSTINLLLVIVAIPNLLFVVNGFQRASKIEQKLMQNEQQLKTIYQSIDVGIYLMNVTSKKVHFVSSGMEKLTGIPQKDLLVNYDYYKEMIHPEDASRLNFLTFQGIQQDSVKREYRIIKNSGEVRYIKERLYPYQDGHSETSLLTGILFDVTEEKMKNQKIEFLAYHDELTGVYNRRFLDKYINELNENEQKSHENLSLMYIDLDRFKAINDLYSHEVGDNLLREFALRLKECLGDYGKVIRLGGDEFCILLAVDEKQVESLAEKMVDVLKVPFIINSYELSLSCSIGVVHSNLHKIHINQLLKQADAALYHVKGSGRNGYAVFDEPLYIKFERRNQIERELKEATTSQRLNLYYQPQYKGSEIVGMEALARLKMKNGESVSPSEFIPIAEETGLMPDIGEYVLRKACQQVRTWSEKGFTPITVAVNISVKQLENQNLDQLVYDILKETEVSPLHLELEITESVGLFVNCEVVGQLENIRDLGVRVTLDDFGTGFSSLAYLHTFPLNGIKVARDFIMNIENNEKSLNVTKAIISMGNHLHLRVLAEGVESKEQMDSLVQMGCHYFQGYYFNKPMPSDAVTTLLEQRKLSQLQ</sequence>
<dbReference type="InterPro" id="IPR000014">
    <property type="entry name" value="PAS"/>
</dbReference>
<organism evidence="6 7">
    <name type="scientific">Bacillus coahuilensis p1.1.43</name>
    <dbReference type="NCBI Taxonomy" id="1150625"/>
    <lineage>
        <taxon>Bacteria</taxon>
        <taxon>Bacillati</taxon>
        <taxon>Bacillota</taxon>
        <taxon>Bacilli</taxon>
        <taxon>Bacillales</taxon>
        <taxon>Bacillaceae</taxon>
        <taxon>Bacillus</taxon>
    </lineage>
</organism>
<proteinExistence type="predicted"/>
<dbReference type="PROSITE" id="PS50113">
    <property type="entry name" value="PAC"/>
    <property type="match status" value="1"/>
</dbReference>
<evidence type="ECO:0000256" key="1">
    <source>
        <dbReference type="SAM" id="Phobius"/>
    </source>
</evidence>
<dbReference type="Gene3D" id="3.30.70.270">
    <property type="match status" value="1"/>
</dbReference>
<dbReference type="InterPro" id="IPR043128">
    <property type="entry name" value="Rev_trsase/Diguanyl_cyclase"/>
</dbReference>
<dbReference type="InterPro" id="IPR029787">
    <property type="entry name" value="Nucleotide_cyclase"/>
</dbReference>
<evidence type="ECO:0008006" key="8">
    <source>
        <dbReference type="Google" id="ProtNLM"/>
    </source>
</evidence>
<feature type="transmembrane region" description="Helical" evidence="1">
    <location>
        <begin position="37"/>
        <end position="58"/>
    </location>
</feature>
<evidence type="ECO:0000259" key="5">
    <source>
        <dbReference type="PROSITE" id="PS50887"/>
    </source>
</evidence>
<dbReference type="InterPro" id="IPR052155">
    <property type="entry name" value="Biofilm_reg_signaling"/>
</dbReference>
<evidence type="ECO:0000259" key="3">
    <source>
        <dbReference type="PROSITE" id="PS50113"/>
    </source>
</evidence>
<dbReference type="PROSITE" id="PS50883">
    <property type="entry name" value="EAL"/>
    <property type="match status" value="1"/>
</dbReference>
<dbReference type="PATRIC" id="fig|1150625.3.peg.463"/>
<dbReference type="CDD" id="cd01948">
    <property type="entry name" value="EAL"/>
    <property type="match status" value="1"/>
</dbReference>
<dbReference type="SMART" id="SM00267">
    <property type="entry name" value="GGDEF"/>
    <property type="match status" value="1"/>
</dbReference>
<dbReference type="PANTHER" id="PTHR44757">
    <property type="entry name" value="DIGUANYLATE CYCLASE DGCP"/>
    <property type="match status" value="1"/>
</dbReference>
<dbReference type="InterPro" id="IPR000700">
    <property type="entry name" value="PAS-assoc_C"/>
</dbReference>
<feature type="transmembrane region" description="Helical" evidence="1">
    <location>
        <begin position="65"/>
        <end position="86"/>
    </location>
</feature>
<dbReference type="CDD" id="cd00130">
    <property type="entry name" value="PAS"/>
    <property type="match status" value="1"/>
</dbReference>
<dbReference type="SMART" id="SM00091">
    <property type="entry name" value="PAS"/>
    <property type="match status" value="1"/>
</dbReference>
<evidence type="ECO:0000259" key="4">
    <source>
        <dbReference type="PROSITE" id="PS50883"/>
    </source>
</evidence>
<dbReference type="AlphaFoldDB" id="A0A147KBQ2"/>
<feature type="domain" description="PAS" evidence="2">
    <location>
        <begin position="131"/>
        <end position="204"/>
    </location>
</feature>
<dbReference type="PROSITE" id="PS50112">
    <property type="entry name" value="PAS"/>
    <property type="match status" value="1"/>
</dbReference>
<dbReference type="InterPro" id="IPR035965">
    <property type="entry name" value="PAS-like_dom_sf"/>
</dbReference>
<dbReference type="SUPFAM" id="SSF55073">
    <property type="entry name" value="Nucleotide cyclase"/>
    <property type="match status" value="1"/>
</dbReference>
<dbReference type="Pfam" id="PF08447">
    <property type="entry name" value="PAS_3"/>
    <property type="match status" value="1"/>
</dbReference>
<keyword evidence="1" id="KW-0812">Transmembrane</keyword>
<dbReference type="SUPFAM" id="SSF141868">
    <property type="entry name" value="EAL domain-like"/>
    <property type="match status" value="1"/>
</dbReference>
<evidence type="ECO:0000313" key="6">
    <source>
        <dbReference type="EMBL" id="KUP08856.1"/>
    </source>
</evidence>
<dbReference type="Pfam" id="PF00990">
    <property type="entry name" value="GGDEF"/>
    <property type="match status" value="1"/>
</dbReference>
<dbReference type="InterPro" id="IPR001633">
    <property type="entry name" value="EAL_dom"/>
</dbReference>
<gene>
    <name evidence="6" type="ORF">Q75_02180</name>
</gene>
<dbReference type="PROSITE" id="PS50887">
    <property type="entry name" value="GGDEF"/>
    <property type="match status" value="1"/>
</dbReference>
<feature type="domain" description="EAL" evidence="4">
    <location>
        <begin position="430"/>
        <end position="682"/>
    </location>
</feature>
<dbReference type="PANTHER" id="PTHR44757:SF2">
    <property type="entry name" value="BIOFILM ARCHITECTURE MAINTENANCE PROTEIN MBAA"/>
    <property type="match status" value="1"/>
</dbReference>
<dbReference type="CDD" id="cd01949">
    <property type="entry name" value="GGDEF"/>
    <property type="match status" value="1"/>
</dbReference>
<evidence type="ECO:0000259" key="2">
    <source>
        <dbReference type="PROSITE" id="PS50112"/>
    </source>
</evidence>
<feature type="transmembrane region" description="Helical" evidence="1">
    <location>
        <begin position="98"/>
        <end position="118"/>
    </location>
</feature>
<dbReference type="FunFam" id="3.30.70.270:FF:000001">
    <property type="entry name" value="Diguanylate cyclase domain protein"/>
    <property type="match status" value="1"/>
</dbReference>
<protein>
    <recommendedName>
        <fullName evidence="8">Diguanylate cyclase</fullName>
    </recommendedName>
</protein>
<keyword evidence="1" id="KW-1133">Transmembrane helix</keyword>
<dbReference type="InterPro" id="IPR035919">
    <property type="entry name" value="EAL_sf"/>
</dbReference>
<dbReference type="STRING" id="1150625.Q75_02180"/>
<dbReference type="Proteomes" id="UP000074108">
    <property type="component" value="Unassembled WGS sequence"/>
</dbReference>
<dbReference type="InterPro" id="IPR000160">
    <property type="entry name" value="GGDEF_dom"/>
</dbReference>
<feature type="transmembrane region" description="Helical" evidence="1">
    <location>
        <begin position="7"/>
        <end position="31"/>
    </location>
</feature>
<dbReference type="SMART" id="SM00052">
    <property type="entry name" value="EAL"/>
    <property type="match status" value="1"/>
</dbReference>
<dbReference type="EMBL" id="LDYG01000007">
    <property type="protein sequence ID" value="KUP08856.1"/>
    <property type="molecule type" value="Genomic_DNA"/>
</dbReference>
<dbReference type="InterPro" id="IPR013655">
    <property type="entry name" value="PAS_fold_3"/>
</dbReference>
<dbReference type="SUPFAM" id="SSF55785">
    <property type="entry name" value="PYP-like sensor domain (PAS domain)"/>
    <property type="match status" value="1"/>
</dbReference>
<feature type="domain" description="GGDEF" evidence="5">
    <location>
        <begin position="290"/>
        <end position="421"/>
    </location>
</feature>
<feature type="domain" description="PAC" evidence="3">
    <location>
        <begin position="206"/>
        <end position="258"/>
    </location>
</feature>
<keyword evidence="1" id="KW-0472">Membrane</keyword>